<dbReference type="InterPro" id="IPR032675">
    <property type="entry name" value="LRR_dom_sf"/>
</dbReference>
<dbReference type="InterPro" id="IPR057135">
    <property type="entry name" value="At4g27190-like_LRR"/>
</dbReference>
<evidence type="ECO:0000313" key="3">
    <source>
        <dbReference type="EMBL" id="CAB4321406.1"/>
    </source>
</evidence>
<dbReference type="AlphaFoldDB" id="A0A6J5Y5M2"/>
<dbReference type="Proteomes" id="UP000507245">
    <property type="component" value="Unassembled WGS sequence"/>
</dbReference>
<evidence type="ECO:0000313" key="4">
    <source>
        <dbReference type="Proteomes" id="UP000507245"/>
    </source>
</evidence>
<protein>
    <recommendedName>
        <fullName evidence="2">Disease resistance protein At4g27190-like leucine-rich repeats domain-containing protein</fullName>
    </recommendedName>
</protein>
<name>A0A6J5Y5M2_PRUAR</name>
<keyword evidence="1" id="KW-0611">Plant defense</keyword>
<evidence type="ECO:0000256" key="1">
    <source>
        <dbReference type="ARBA" id="ARBA00022821"/>
    </source>
</evidence>
<organism evidence="3 4">
    <name type="scientific">Prunus armeniaca</name>
    <name type="common">Apricot</name>
    <name type="synonym">Armeniaca vulgaris</name>
    <dbReference type="NCBI Taxonomy" id="36596"/>
    <lineage>
        <taxon>Eukaryota</taxon>
        <taxon>Viridiplantae</taxon>
        <taxon>Streptophyta</taxon>
        <taxon>Embryophyta</taxon>
        <taxon>Tracheophyta</taxon>
        <taxon>Spermatophyta</taxon>
        <taxon>Magnoliopsida</taxon>
        <taxon>eudicotyledons</taxon>
        <taxon>Gunneridae</taxon>
        <taxon>Pentapetalae</taxon>
        <taxon>rosids</taxon>
        <taxon>fabids</taxon>
        <taxon>Rosales</taxon>
        <taxon>Rosaceae</taxon>
        <taxon>Amygdaloideae</taxon>
        <taxon>Amygdaleae</taxon>
        <taxon>Prunus</taxon>
    </lineage>
</organism>
<dbReference type="SUPFAM" id="SSF52047">
    <property type="entry name" value="RNI-like"/>
    <property type="match status" value="1"/>
</dbReference>
<sequence length="109" mass="11969">MDSPQSQGFQNLTSLYVSDCNNLRNLLSPSITRGLENPKNLSISKCLKIEEIVTTEVVETEDNGMLPQLSCLELSELPTAKEVKKVSVARGRIFGRSSMTVGKKAGLHF</sequence>
<accession>A0A6J5Y5M2</accession>
<evidence type="ECO:0000259" key="2">
    <source>
        <dbReference type="Pfam" id="PF23247"/>
    </source>
</evidence>
<feature type="domain" description="Disease resistance protein At4g27190-like leucine-rich repeats" evidence="2">
    <location>
        <begin position="5"/>
        <end position="83"/>
    </location>
</feature>
<reference evidence="4" key="1">
    <citation type="journal article" date="2020" name="Genome Biol.">
        <title>Gamete binning: chromosome-level and haplotype-resolved genome assembly enabled by high-throughput single-cell sequencing of gamete genomes.</title>
        <authorList>
            <person name="Campoy J.A."/>
            <person name="Sun H."/>
            <person name="Goel M."/>
            <person name="Jiao W.-B."/>
            <person name="Folz-Donahue K."/>
            <person name="Wang N."/>
            <person name="Rubio M."/>
            <person name="Liu C."/>
            <person name="Kukat C."/>
            <person name="Ruiz D."/>
            <person name="Huettel B."/>
            <person name="Schneeberger K."/>
        </authorList>
    </citation>
    <scope>NUCLEOTIDE SEQUENCE [LARGE SCALE GENOMIC DNA]</scope>
    <source>
        <strain evidence="4">cv. Rojo Pasion</strain>
    </source>
</reference>
<keyword evidence="4" id="KW-1185">Reference proteome</keyword>
<dbReference type="EMBL" id="CAEKKB010000008">
    <property type="protein sequence ID" value="CAB4321406.1"/>
    <property type="molecule type" value="Genomic_DNA"/>
</dbReference>
<dbReference type="Gene3D" id="3.80.10.10">
    <property type="entry name" value="Ribonuclease Inhibitor"/>
    <property type="match status" value="1"/>
</dbReference>
<proteinExistence type="predicted"/>
<dbReference type="InterPro" id="IPR050905">
    <property type="entry name" value="Plant_NBS-LRR"/>
</dbReference>
<gene>
    <name evidence="3" type="ORF">ORAREDHAP_LOCUS50599</name>
</gene>
<dbReference type="PANTHER" id="PTHR33463:SF209">
    <property type="entry name" value="DISEASE RESISTANCE PROTEIN RPS2-LIKE"/>
    <property type="match status" value="1"/>
</dbReference>
<dbReference type="PANTHER" id="PTHR33463">
    <property type="entry name" value="NB-ARC DOMAIN-CONTAINING PROTEIN-RELATED"/>
    <property type="match status" value="1"/>
</dbReference>
<dbReference type="Pfam" id="PF23247">
    <property type="entry name" value="LRR_RPS2"/>
    <property type="match status" value="1"/>
</dbReference>